<feature type="compositionally biased region" description="Acidic residues" evidence="8">
    <location>
        <begin position="2568"/>
        <end position="2610"/>
    </location>
</feature>
<dbReference type="Gene3D" id="3.90.1750.10">
    <property type="entry name" value="Hect, E3 ligase catalytic domains"/>
    <property type="match status" value="1"/>
</dbReference>
<feature type="compositionally biased region" description="Polar residues" evidence="8">
    <location>
        <begin position="1172"/>
        <end position="1187"/>
    </location>
</feature>
<feature type="compositionally biased region" description="Acidic residues" evidence="8">
    <location>
        <begin position="2495"/>
        <end position="2516"/>
    </location>
</feature>
<feature type="region of interest" description="Disordered" evidence="8">
    <location>
        <begin position="1530"/>
        <end position="1569"/>
    </location>
</feature>
<feature type="compositionally biased region" description="Basic and acidic residues" evidence="8">
    <location>
        <begin position="2845"/>
        <end position="2888"/>
    </location>
</feature>
<dbReference type="PROSITE" id="PS50237">
    <property type="entry name" value="HECT"/>
    <property type="match status" value="1"/>
</dbReference>
<feature type="compositionally biased region" description="Basic and acidic residues" evidence="8">
    <location>
        <begin position="3000"/>
        <end position="3013"/>
    </location>
</feature>
<dbReference type="Pfam" id="PF14377">
    <property type="entry name" value="UBM"/>
    <property type="match status" value="3"/>
</dbReference>
<accession>A0A9W4P6N8</accession>
<organism evidence="10 11">
    <name type="scientific">Penicillium egyptiacum</name>
    <dbReference type="NCBI Taxonomy" id="1303716"/>
    <lineage>
        <taxon>Eukaryota</taxon>
        <taxon>Fungi</taxon>
        <taxon>Dikarya</taxon>
        <taxon>Ascomycota</taxon>
        <taxon>Pezizomycotina</taxon>
        <taxon>Eurotiomycetes</taxon>
        <taxon>Eurotiomycetidae</taxon>
        <taxon>Eurotiales</taxon>
        <taxon>Aspergillaceae</taxon>
        <taxon>Penicillium</taxon>
    </lineage>
</organism>
<feature type="compositionally biased region" description="Polar residues" evidence="8">
    <location>
        <begin position="2902"/>
        <end position="2917"/>
    </location>
</feature>
<dbReference type="EC" id="2.3.2.26" evidence="3"/>
<feature type="compositionally biased region" description="Low complexity" evidence="8">
    <location>
        <begin position="728"/>
        <end position="740"/>
    </location>
</feature>
<comment type="similarity">
    <text evidence="6">Belongs to the UPL family. TOM1/PTR1 subfamily.</text>
</comment>
<feature type="region of interest" description="Disordered" evidence="8">
    <location>
        <begin position="1986"/>
        <end position="2041"/>
    </location>
</feature>
<dbReference type="InterPro" id="IPR035983">
    <property type="entry name" value="Hect_E3_ubiquitin_ligase"/>
</dbReference>
<evidence type="ECO:0000256" key="6">
    <source>
        <dbReference type="ARBA" id="ARBA00034494"/>
    </source>
</evidence>
<feature type="compositionally biased region" description="Acidic residues" evidence="8">
    <location>
        <begin position="2457"/>
        <end position="2472"/>
    </location>
</feature>
<dbReference type="GO" id="GO:0006511">
    <property type="term" value="P:ubiquitin-dependent protein catabolic process"/>
    <property type="evidence" value="ECO:0007669"/>
    <property type="project" value="TreeGrafter"/>
</dbReference>
<evidence type="ECO:0000256" key="4">
    <source>
        <dbReference type="ARBA" id="ARBA00022679"/>
    </source>
</evidence>
<comment type="caution">
    <text evidence="7">Lacks conserved residue(s) required for the propagation of feature annotation.</text>
</comment>
<dbReference type="GO" id="GO:0000209">
    <property type="term" value="P:protein polyubiquitination"/>
    <property type="evidence" value="ECO:0007669"/>
    <property type="project" value="TreeGrafter"/>
</dbReference>
<keyword evidence="11" id="KW-1185">Reference proteome</keyword>
<evidence type="ECO:0000313" key="11">
    <source>
        <dbReference type="Proteomes" id="UP001154252"/>
    </source>
</evidence>
<gene>
    <name evidence="10" type="ORF">PEGY_LOCUS7892</name>
</gene>
<keyword evidence="4" id="KW-0808">Transferase</keyword>
<comment type="catalytic activity">
    <reaction evidence="1">
        <text>S-ubiquitinyl-[E2 ubiquitin-conjugating enzyme]-L-cysteine + [acceptor protein]-L-lysine = [E2 ubiquitin-conjugating enzyme]-L-cysteine + N(6)-ubiquitinyl-[acceptor protein]-L-lysine.</text>
        <dbReference type="EC" id="2.3.2.26"/>
    </reaction>
</comment>
<dbReference type="GO" id="GO:0061630">
    <property type="term" value="F:ubiquitin protein ligase activity"/>
    <property type="evidence" value="ECO:0007669"/>
    <property type="project" value="UniProtKB-EC"/>
</dbReference>
<feature type="region of interest" description="Disordered" evidence="8">
    <location>
        <begin position="2550"/>
        <end position="2634"/>
    </location>
</feature>
<keyword evidence="5 7" id="KW-0833">Ubl conjugation pathway</keyword>
<dbReference type="EMBL" id="CAJVRC010000884">
    <property type="protein sequence ID" value="CAG8904669.1"/>
    <property type="molecule type" value="Genomic_DNA"/>
</dbReference>
<feature type="compositionally biased region" description="Acidic residues" evidence="8">
    <location>
        <begin position="2425"/>
        <end position="2442"/>
    </location>
</feature>
<dbReference type="InterPro" id="IPR010314">
    <property type="entry name" value="E3_Ub_ligase_DUF913"/>
</dbReference>
<evidence type="ECO:0000256" key="7">
    <source>
        <dbReference type="PROSITE-ProRule" id="PRU00104"/>
    </source>
</evidence>
<feature type="compositionally biased region" description="Basic and acidic residues" evidence="8">
    <location>
        <begin position="3311"/>
        <end position="3327"/>
    </location>
</feature>
<dbReference type="Proteomes" id="UP001154252">
    <property type="component" value="Unassembled WGS sequence"/>
</dbReference>
<evidence type="ECO:0000256" key="5">
    <source>
        <dbReference type="ARBA" id="ARBA00022786"/>
    </source>
</evidence>
<dbReference type="InterPro" id="IPR050409">
    <property type="entry name" value="E3_ubiq-protein_ligase"/>
</dbReference>
<feature type="region of interest" description="Disordered" evidence="8">
    <location>
        <begin position="271"/>
        <end position="322"/>
    </location>
</feature>
<dbReference type="CDD" id="cd22249">
    <property type="entry name" value="UDM1_RNF168_RNF169-like"/>
    <property type="match status" value="1"/>
</dbReference>
<feature type="region of interest" description="Disordered" evidence="8">
    <location>
        <begin position="1615"/>
        <end position="1658"/>
    </location>
</feature>
<protein>
    <recommendedName>
        <fullName evidence="3">HECT-type E3 ubiquitin transferase</fullName>
        <ecNumber evidence="3">2.3.2.26</ecNumber>
    </recommendedName>
</protein>
<dbReference type="OrthoDB" id="8068875at2759"/>
<name>A0A9W4P6N8_9EURO</name>
<dbReference type="InterPro" id="IPR000569">
    <property type="entry name" value="HECT_dom"/>
</dbReference>
<reference evidence="10" key="1">
    <citation type="submission" date="2021-07" db="EMBL/GenBank/DDBJ databases">
        <authorList>
            <person name="Branca A.L. A."/>
        </authorList>
    </citation>
    <scope>NUCLEOTIDE SEQUENCE</scope>
</reference>
<dbReference type="Pfam" id="PF06012">
    <property type="entry name" value="DUF908"/>
    <property type="match status" value="1"/>
</dbReference>
<feature type="compositionally biased region" description="Basic and acidic residues" evidence="8">
    <location>
        <begin position="741"/>
        <end position="753"/>
    </location>
</feature>
<feature type="region of interest" description="Disordered" evidence="8">
    <location>
        <begin position="3364"/>
        <end position="3397"/>
    </location>
</feature>
<dbReference type="GO" id="GO:0005634">
    <property type="term" value="C:nucleus"/>
    <property type="evidence" value="ECO:0007669"/>
    <property type="project" value="TreeGrafter"/>
</dbReference>
<feature type="compositionally biased region" description="Basic and acidic residues" evidence="8">
    <location>
        <begin position="1624"/>
        <end position="1637"/>
    </location>
</feature>
<dbReference type="GO" id="GO:0005737">
    <property type="term" value="C:cytoplasm"/>
    <property type="evidence" value="ECO:0007669"/>
    <property type="project" value="TreeGrafter"/>
</dbReference>
<feature type="compositionally biased region" description="Polar residues" evidence="8">
    <location>
        <begin position="297"/>
        <end position="309"/>
    </location>
</feature>
<feature type="region of interest" description="Disordered" evidence="8">
    <location>
        <begin position="2425"/>
        <end position="2516"/>
    </location>
</feature>
<evidence type="ECO:0000256" key="3">
    <source>
        <dbReference type="ARBA" id="ARBA00012485"/>
    </source>
</evidence>
<dbReference type="InterPro" id="IPR025527">
    <property type="entry name" value="HUWE1/Rev1_UBM"/>
</dbReference>
<evidence type="ECO:0000256" key="2">
    <source>
        <dbReference type="ARBA" id="ARBA00004906"/>
    </source>
</evidence>
<feature type="compositionally biased region" description="Basic and acidic residues" evidence="8">
    <location>
        <begin position="3374"/>
        <end position="3389"/>
    </location>
</feature>
<dbReference type="PANTHER" id="PTHR11254">
    <property type="entry name" value="HECT DOMAIN UBIQUITIN-PROTEIN LIGASE"/>
    <property type="match status" value="1"/>
</dbReference>
<proteinExistence type="inferred from homology"/>
<dbReference type="InterPro" id="IPR010309">
    <property type="entry name" value="E3_Ub_ligase_DUF908"/>
</dbReference>
<dbReference type="PANTHER" id="PTHR11254:SF67">
    <property type="entry name" value="E3 UBIQUITIN-PROTEIN LIGASE HUWE1"/>
    <property type="match status" value="1"/>
</dbReference>
<feature type="compositionally biased region" description="Acidic residues" evidence="8">
    <location>
        <begin position="2398"/>
        <end position="2412"/>
    </location>
</feature>
<evidence type="ECO:0000313" key="10">
    <source>
        <dbReference type="EMBL" id="CAG8904669.1"/>
    </source>
</evidence>
<comment type="caution">
    <text evidence="10">The sequence shown here is derived from an EMBL/GenBank/DDBJ whole genome shotgun (WGS) entry which is preliminary data.</text>
</comment>
<feature type="compositionally biased region" description="Basic and acidic residues" evidence="8">
    <location>
        <begin position="2473"/>
        <end position="2494"/>
    </location>
</feature>
<feature type="compositionally biased region" description="Low complexity" evidence="8">
    <location>
        <begin position="2011"/>
        <end position="2020"/>
    </location>
</feature>
<dbReference type="Pfam" id="PF06025">
    <property type="entry name" value="DUF913"/>
    <property type="match status" value="1"/>
</dbReference>
<dbReference type="SUPFAM" id="SSF56204">
    <property type="entry name" value="Hect, E3 ligase catalytic domain"/>
    <property type="match status" value="1"/>
</dbReference>
<feature type="compositionally biased region" description="Polar residues" evidence="8">
    <location>
        <begin position="271"/>
        <end position="287"/>
    </location>
</feature>
<comment type="pathway">
    <text evidence="2">Protein modification; protein ubiquitination.</text>
</comment>
<feature type="region of interest" description="Disordered" evidence="8">
    <location>
        <begin position="709"/>
        <end position="760"/>
    </location>
</feature>
<feature type="domain" description="HECT" evidence="9">
    <location>
        <begin position="3694"/>
        <end position="3777"/>
    </location>
</feature>
<feature type="region of interest" description="Disordered" evidence="8">
    <location>
        <begin position="1158"/>
        <end position="1210"/>
    </location>
</feature>
<feature type="compositionally biased region" description="Basic and acidic residues" evidence="8">
    <location>
        <begin position="2022"/>
        <end position="2032"/>
    </location>
</feature>
<feature type="compositionally biased region" description="Acidic residues" evidence="8">
    <location>
        <begin position="715"/>
        <end position="727"/>
    </location>
</feature>
<evidence type="ECO:0000259" key="9">
    <source>
        <dbReference type="PROSITE" id="PS50237"/>
    </source>
</evidence>
<feature type="region of interest" description="Disordered" evidence="8">
    <location>
        <begin position="3000"/>
        <end position="3032"/>
    </location>
</feature>
<feature type="region of interest" description="Disordered" evidence="8">
    <location>
        <begin position="2845"/>
        <end position="2925"/>
    </location>
</feature>
<feature type="region of interest" description="Disordered" evidence="8">
    <location>
        <begin position="3311"/>
        <end position="3350"/>
    </location>
</feature>
<evidence type="ECO:0000256" key="8">
    <source>
        <dbReference type="SAM" id="MobiDB-lite"/>
    </source>
</evidence>
<feature type="compositionally biased region" description="Polar residues" evidence="8">
    <location>
        <begin position="1638"/>
        <end position="1651"/>
    </location>
</feature>
<dbReference type="FunFam" id="3.90.1750.10:FF:000003">
    <property type="entry name" value="E3 ubiquitin-protein ligase UPL1"/>
    <property type="match status" value="1"/>
</dbReference>
<feature type="region of interest" description="Disordered" evidence="8">
    <location>
        <begin position="2353"/>
        <end position="2412"/>
    </location>
</feature>
<evidence type="ECO:0000256" key="1">
    <source>
        <dbReference type="ARBA" id="ARBA00000885"/>
    </source>
</evidence>
<sequence length="3813" mass="423100">MGRIKKVASQKHEATISPFLQEFIAHATSLPVPELPSLLSTFPKLWPFPRGDLYHWINVLDRFDEILASAVEKYSLNTGPQTQLFTRSVLEESYSADESKKPAEGVDAKLNALGYGPEGDRELVEAVLDFSRLLLEKCGNRSLYSSSDRLGDLLNTTSLSLLQSTLRLSLCLAQRYHSRQRGTHQQSVLQSHYALDLEKLQKIAAPFPRPVIASKTPFAASPAILTKGKENTAQTKVNANELVSLVRDDDGWEEWGDARVLYYPSGSEQARMTSEFGQTEQGSHVPTTPTPLRRSATHPTHSNQGSNGDESPAVPGGKAEEATRGKILELPYSKVSTAKVEDLLAANLPHLPLESKYELLQKLRVAKALTTSRATREQILSIKALAVTNLAHVQPESTFQSKVLQFDLEQPKRLQLAYQLAEVVHLGASGDLEVSRSVQTLAIQALDALAKHKSRAVDVCAALSVNVNHGILMFLTRKMVNELGPENNDPDDAYYDEWRDALLALLRTLPSSSTRTPETLVAAGLIPMFVDILNLRTEKSRRVYSRIMEFLDTFVHAVRDALGTLTTARGFDAMSDLIDHETKTAFEKVNRGDGFPAQYKNPSIDYQIPYFQQQTLRWMFRFVNHIMQHNGGGFDRVLRNLIDSPQLLTSLRLVFENARVFGSHVWSNAVNILSSFIHNEPTSYAVIAEAGLSRSLLAAVMGRELHVLEKPPAVEPEERETEAETEAEPAATQPPSAEAARQSEEKQKDREYPIVRPQNTPLAPGIMPAADALACIPGAFGAICLNSSGLDLFQSSDALESFFEIFENPEHVKCLKDDPELVRSLGTTFDELVRHHPALKTSIMSAVLVMAARVNILGRVKAWELGMGTKMWTQDSDGKTTLLGDVFSLFREIGTAVDAPTDDPASFGAPQLNASTLPGGVKLVVGHLDHVLPSPGPDFEPKEKDAHGLSATDYLFPALRFLGAFFENQTNCTSFILAGGTEFLLDLATLQSLAFDFHNTNANQEITVLIHMLAETKPHLVLPSLLRRAQAAVDNLSAFWTAPTGSGFFTELIKPADSKKPAGEPTAAAKSGTFFVRHLNAVLLLTDVLREVFASPLYQTRPGQPTSIFGQANLADHYCSLISSLSNLLASCVWEGILLEKNIPEKWLKATQASAEKLGSEKSKAAPVTGNPHESSATSGAEPQLQSIGAPETAPAQPGQISREEDTEVDEQCPAFKNARTLRYLLSALPTSITGFLHNLGLGIIGKRRTDPLQKQKANAILVSDAIAEGILRQLQFDPANSSDSAKHRFAYLIVILSHFSHLLYEVSAERPTPNYLTSVLVSFNKNNGLKVLKDICDVFLGDIKSLPSAESIPDQDKELADRLASGYGGIKIILGLFADLTAGKFIVDSSQTQALTSHPERDRDRPDYFQPGQLLVELRMEILPMAKDMWNSDFATQSSSPIVRLLIDIMRSSLDGEYETGAARKADTMPILVEMPKKPFVVHTERANALIGKGYMDVDLNKEALYRCNNLLMAAEEYCKAQRWLRTPPRVPPGPGDIKTGVPESASGIDSLEDPGLGDVQPFNSTNPIDSAATLQMLLARAARGEGLQRSPFPGGDLDSDMHDGLARALDNVLNDNDDVDSDDRGESSNQHRSESRNIGTSSSEPSGASQGEPARRRHMVTIEDLDAERQNIRSNLIDRALDILNEHHDVSFELSDLITSAIKKHSEPVNFRRDIGETLVQSLVSLQMENFQTAGKKIAAYAHILALTLQDRDMYRATLEELKDCFSTFLGFIKLPTPEKADQETFPWVGHVLLILEKLLSSDCRPPKIDWIPPSVDDPSPSGDEPARLEEPLVSLEKKTQLFEALVEILPRVGKDDTLALSICRVLVILTRQRSIAARFGEKRNLQRLFVMVKQLSSATNDKLQSAFMLILRHIVEDEATIRQIMRSEIVANFESKNTRQIDVSGYVRQMHHLVLRAPDIFVEVTNEKLRLLRYDNQRPQVLGLKADKDRQQKRGRPSILLEEHEPESSAAGEASAPEDTDKGKEDKGKAPTKGAELKAPIVEKPDGVIHYLLSELLSYKDVDDKEAAPEFPEHAADQSDTQTDVEMAVDEPTPSISSTAEAQASRGFKKAEKPQFKADDHPIYIYRCLLLQCLTELLCSYNRTKVEFINFSRKADPLATTPSKPRSGVLNYMLNVLVPLGTMEHDESLAFKKRSITSTWTMQVLVALCTKTGEFGGVGRRRTDPKYEEDEPELAFVRRFVLEHALRSYKDAMASTEPLNAKYSKLMSLADLFDKMLSGYSFTNDAGFPTSTRQLAKTMFEKNFIPALTSSVADVDLNFPSSRRVIKYILRPLNKLTQTAVLLSENSDITIQGDNEDDDISSATSVSDMEDEREETPDLFRHSTLGMLEPRHDEEESSTEESEGEDDEMYDDEYDEEMDYDEDVAEDDGEVVSDEDDDGMGPIEGLSGDAVEVILDEDDDEDEDDDDEDHDHSDMHDDMYDGEIGGDRDNESLEDGDEDEWESEEMTEDEEEVEMMNQFEDEMADIRQSTRHQGEDRHLGDLFRALNGSGVDDVHGDGLGGDIHEEIDDLDEDVEDEDEMDELDEDMDDFDEEQGSYGDMEEDDDLLEPWGWEGDEPSTARGHPQSRFRGGPPPAWATVTEIMPGRPSGLVPIQPYHRVHRTQIPSRGNDDGINPLLVRTDRPDPAVPPRAAADPFADWGQDPAGGRVVAMDSPISFMNAIMQAIGGQAAPGFGVVTRPDGIHVHVDRRAVLPGRIQDMLGIPRGAGPPTRTRGDDPQTAVKFGLGTTRNRWQEESRIIFGSQWSERAQRVINSILRLLVPPAIEEEKQRKKLAEEERKRLEAERAEKERQDRIAAEEKQRELKQKEEEESARLQAEKEQQEAERQAAGVDEPMEDVQETVTAVETAGPSQPEAQPTEPARRVYTNIRGRQVDITGLEIDSEYLEALPEELREEVIMQQLAEHRSQAAAAGEEDTEINQEFLEALPAEIREELLQQEAADRRRRERETARRQAAAAGGAGATASSTQPAEEMDAVSFLATLDPSLRQAVLADQPEDVLATLGPEYVTEARGMGGSGRRMAQFGDMSAIDHRQRIEPAAGQEPKKEQRRQIVQMLDKAGVATLLRLMFMPLQGNARHQLNDILHNVCENRQNRSEVISVLLSILQDGSVDSTAIERSFSHLSLRAKAPGVQKTPQSKRTLALQTASSVSSEVTPIMVIQQCIATLSFLSQFNPHIAWFFLTEHDSASAGKLKSLRKGKGKENRANKFALNALLSLLDRKLIMESPNCMEQLSSLLSSITQPLTVLLRREKERQEEGKGKKPERPQIEAADQPAEAADSSLDTSMTDAPLPTVETLGALGEETAEGEEATSVEAKKSEVSKEPTGDEKRKKRTIEPPVVPDHNFRLVVHILAARECNGKTFRDTLSTINNLSAIPGARDVIGNELVAQARSLSDTILGDLEDLLPHIHQARTGTDMQGLALAKFSPASSDQAKLLRILTALDYLFDQARADKSKDIEPGSAPKEDVLKKLYESATFGPLWSKLSDCLTAIRQKENMLNVATVLLPLIEALMVVCKNTTLKDQPLSRGSRELSVNSSAPADAGLSMENIFFRFTEEHRKILNELVRQNPRLMSGTFSLLVKNPKVLEFDNKRNYFTRRVHSRGAEPRHPHPPLQLSVRRSEVFLDSFKSLYFKSADELKYGKLNVRFHGEEGVDAGGVTREWFQVLARGMFNPNYALFIPVAADRTTFHPNRLSGVNSEHLMFFKFIGRIIGKAFLQEYPRTICVYQGHGNARPGLLQITSVDAGERHYRYHY</sequence>